<accession>A0A182QFV1</accession>
<dbReference type="VEuPathDB" id="VectorBase:AFAF009347"/>
<protein>
    <submittedName>
        <fullName evidence="2">Uncharacterized protein</fullName>
    </submittedName>
</protein>
<feature type="region of interest" description="Disordered" evidence="1">
    <location>
        <begin position="1"/>
        <end position="62"/>
    </location>
</feature>
<reference evidence="3" key="1">
    <citation type="submission" date="2014-01" db="EMBL/GenBank/DDBJ databases">
        <title>The Genome Sequence of Anopheles farauti FAR1 (V2).</title>
        <authorList>
            <consortium name="The Broad Institute Genomics Platform"/>
            <person name="Neafsey D.E."/>
            <person name="Besansky N."/>
            <person name="Howell P."/>
            <person name="Walton C."/>
            <person name="Young S.K."/>
            <person name="Zeng Q."/>
            <person name="Gargeya S."/>
            <person name="Fitzgerald M."/>
            <person name="Haas B."/>
            <person name="Abouelleil A."/>
            <person name="Allen A.W."/>
            <person name="Alvarado L."/>
            <person name="Arachchi H.M."/>
            <person name="Berlin A.M."/>
            <person name="Chapman S.B."/>
            <person name="Gainer-Dewar J."/>
            <person name="Goldberg J."/>
            <person name="Griggs A."/>
            <person name="Gujja S."/>
            <person name="Hansen M."/>
            <person name="Howarth C."/>
            <person name="Imamovic A."/>
            <person name="Ireland A."/>
            <person name="Larimer J."/>
            <person name="McCowan C."/>
            <person name="Murphy C."/>
            <person name="Pearson M."/>
            <person name="Poon T.W."/>
            <person name="Priest M."/>
            <person name="Roberts A."/>
            <person name="Saif S."/>
            <person name="Shea T."/>
            <person name="Sisk P."/>
            <person name="Sykes S."/>
            <person name="Wortman J."/>
            <person name="Nusbaum C."/>
            <person name="Birren B."/>
        </authorList>
    </citation>
    <scope>NUCLEOTIDE SEQUENCE [LARGE SCALE GENOMIC DNA]</scope>
    <source>
        <strain evidence="3">FAR1</strain>
    </source>
</reference>
<reference evidence="2" key="2">
    <citation type="submission" date="2020-05" db="UniProtKB">
        <authorList>
            <consortium name="EnsemblMetazoa"/>
        </authorList>
    </citation>
    <scope>IDENTIFICATION</scope>
    <source>
        <strain evidence="2">FAR1</strain>
    </source>
</reference>
<dbReference type="EnsemblMetazoa" id="AFAF009347-RA">
    <property type="protein sequence ID" value="AFAF009347-PA"/>
    <property type="gene ID" value="AFAF009347"/>
</dbReference>
<evidence type="ECO:0000313" key="3">
    <source>
        <dbReference type="Proteomes" id="UP000075886"/>
    </source>
</evidence>
<dbReference type="AlphaFoldDB" id="A0A182QFV1"/>
<sequence>MDTSSQRGSPILSRQSGTLSSSSGSAVVERRGVVGEGGGRVGRTDGRKVVGQRGSVDPGKQRSGAGVAWVVVGVGRVPRERQRGSREPREQSGRWVTITSLQRSSVEPGGQTYSVVGADVGARVFGGRVRLGGAVAGVVTGGGGRVGRVPRRGGCVVGTVYSGCVGNVGVTVGRCRPRVGMAGASVVVGRPRVGPGRRRVVVSTPKQLLLAGATVLVRELQTRGGRRVIVRAVVRVAIPHRHIVLRLRIAQIHQHAQHLADLDHARDGRDARVDAALDVHPALDTAGRRRHVDHLQLVDDERLEDDRVLLLLALAARDTARRIPRLLHVLVRLDDENVVHRGAHGAGRFAAAPIVRYGERKLPATLVRLHVPALGIVVVPLAVDDPTEVVLELNRHEHTIALVTLDIDRLDMGVIVARRAVSLPEHVPSTARWYERILAISKQLRHAQACLSPISTGVRLQHVSTLNGRVVKFEITSEPTHLRPSPLGCWVDVVAAGGKFCLSSIVSDVPAMFHVTNLLMYS</sequence>
<keyword evidence="3" id="KW-1185">Reference proteome</keyword>
<evidence type="ECO:0000256" key="1">
    <source>
        <dbReference type="SAM" id="MobiDB-lite"/>
    </source>
</evidence>
<dbReference type="Proteomes" id="UP000075886">
    <property type="component" value="Unassembled WGS sequence"/>
</dbReference>
<evidence type="ECO:0000313" key="2">
    <source>
        <dbReference type="EnsemblMetazoa" id="AFAF009347-PA"/>
    </source>
</evidence>
<feature type="compositionally biased region" description="Low complexity" evidence="1">
    <location>
        <begin position="13"/>
        <end position="27"/>
    </location>
</feature>
<proteinExistence type="predicted"/>
<dbReference type="EMBL" id="AXCN02000165">
    <property type="status" value="NOT_ANNOTATED_CDS"/>
    <property type="molecule type" value="Genomic_DNA"/>
</dbReference>
<name>A0A182QFV1_9DIPT</name>
<organism evidence="2 3">
    <name type="scientific">Anopheles farauti</name>
    <dbReference type="NCBI Taxonomy" id="69004"/>
    <lineage>
        <taxon>Eukaryota</taxon>
        <taxon>Metazoa</taxon>
        <taxon>Ecdysozoa</taxon>
        <taxon>Arthropoda</taxon>
        <taxon>Hexapoda</taxon>
        <taxon>Insecta</taxon>
        <taxon>Pterygota</taxon>
        <taxon>Neoptera</taxon>
        <taxon>Endopterygota</taxon>
        <taxon>Diptera</taxon>
        <taxon>Nematocera</taxon>
        <taxon>Culicoidea</taxon>
        <taxon>Culicidae</taxon>
        <taxon>Anophelinae</taxon>
        <taxon>Anopheles</taxon>
    </lineage>
</organism>